<evidence type="ECO:0000313" key="3">
    <source>
        <dbReference type="Proteomes" id="UP000308197"/>
    </source>
</evidence>
<organism evidence="2 3">
    <name type="scientific">Polyporus arcularius HHB13444</name>
    <dbReference type="NCBI Taxonomy" id="1314778"/>
    <lineage>
        <taxon>Eukaryota</taxon>
        <taxon>Fungi</taxon>
        <taxon>Dikarya</taxon>
        <taxon>Basidiomycota</taxon>
        <taxon>Agaricomycotina</taxon>
        <taxon>Agaricomycetes</taxon>
        <taxon>Polyporales</taxon>
        <taxon>Polyporaceae</taxon>
        <taxon>Polyporus</taxon>
    </lineage>
</organism>
<keyword evidence="3" id="KW-1185">Reference proteome</keyword>
<dbReference type="STRING" id="1314778.A0A5C3P1C7"/>
<feature type="compositionally biased region" description="Basic residues" evidence="1">
    <location>
        <begin position="154"/>
        <end position="164"/>
    </location>
</feature>
<name>A0A5C3P1C7_9APHY</name>
<feature type="region of interest" description="Disordered" evidence="1">
    <location>
        <begin position="145"/>
        <end position="203"/>
    </location>
</feature>
<dbReference type="InParanoid" id="A0A5C3P1C7"/>
<accession>A0A5C3P1C7</accession>
<proteinExistence type="predicted"/>
<feature type="compositionally biased region" description="Acidic residues" evidence="1">
    <location>
        <begin position="169"/>
        <end position="178"/>
    </location>
</feature>
<evidence type="ECO:0000313" key="2">
    <source>
        <dbReference type="EMBL" id="TFK82408.1"/>
    </source>
</evidence>
<sequence length="203" mass="22935">MFTGGVVPACCTTPWLPLVGLASPIANPGATLVFLRNARARTDWLKAEIHDKITVMLGKITGKKNIVMQYKSYEKDIVIDHGVELVGWTHEVFSCPSSLSPALEPLQKLLQVIDDGQCHFKRLRTDEVKARRQEYERKQAEGIVPTRKECADKGKKRGKYRPRKKVIEQDGDEEEDQEDSARARKRRRPDDDAEHIPDSGSEG</sequence>
<gene>
    <name evidence="2" type="ORF">K466DRAFT_603716</name>
</gene>
<dbReference type="Proteomes" id="UP000308197">
    <property type="component" value="Unassembled WGS sequence"/>
</dbReference>
<dbReference type="AlphaFoldDB" id="A0A5C3P1C7"/>
<evidence type="ECO:0000256" key="1">
    <source>
        <dbReference type="SAM" id="MobiDB-lite"/>
    </source>
</evidence>
<feature type="compositionally biased region" description="Basic and acidic residues" evidence="1">
    <location>
        <begin position="188"/>
        <end position="197"/>
    </location>
</feature>
<dbReference type="EMBL" id="ML211489">
    <property type="protein sequence ID" value="TFK82408.1"/>
    <property type="molecule type" value="Genomic_DNA"/>
</dbReference>
<protein>
    <submittedName>
        <fullName evidence="2">Uncharacterized protein</fullName>
    </submittedName>
</protein>
<reference evidence="2 3" key="1">
    <citation type="journal article" date="2019" name="Nat. Ecol. Evol.">
        <title>Megaphylogeny resolves global patterns of mushroom evolution.</title>
        <authorList>
            <person name="Varga T."/>
            <person name="Krizsan K."/>
            <person name="Foldi C."/>
            <person name="Dima B."/>
            <person name="Sanchez-Garcia M."/>
            <person name="Sanchez-Ramirez S."/>
            <person name="Szollosi G.J."/>
            <person name="Szarkandi J.G."/>
            <person name="Papp V."/>
            <person name="Albert L."/>
            <person name="Andreopoulos W."/>
            <person name="Angelini C."/>
            <person name="Antonin V."/>
            <person name="Barry K.W."/>
            <person name="Bougher N.L."/>
            <person name="Buchanan P."/>
            <person name="Buyck B."/>
            <person name="Bense V."/>
            <person name="Catcheside P."/>
            <person name="Chovatia M."/>
            <person name="Cooper J."/>
            <person name="Damon W."/>
            <person name="Desjardin D."/>
            <person name="Finy P."/>
            <person name="Geml J."/>
            <person name="Haridas S."/>
            <person name="Hughes K."/>
            <person name="Justo A."/>
            <person name="Karasinski D."/>
            <person name="Kautmanova I."/>
            <person name="Kiss B."/>
            <person name="Kocsube S."/>
            <person name="Kotiranta H."/>
            <person name="LaButti K.M."/>
            <person name="Lechner B.E."/>
            <person name="Liimatainen K."/>
            <person name="Lipzen A."/>
            <person name="Lukacs Z."/>
            <person name="Mihaltcheva S."/>
            <person name="Morgado L.N."/>
            <person name="Niskanen T."/>
            <person name="Noordeloos M.E."/>
            <person name="Ohm R.A."/>
            <person name="Ortiz-Santana B."/>
            <person name="Ovrebo C."/>
            <person name="Racz N."/>
            <person name="Riley R."/>
            <person name="Savchenko A."/>
            <person name="Shiryaev A."/>
            <person name="Soop K."/>
            <person name="Spirin V."/>
            <person name="Szebenyi C."/>
            <person name="Tomsovsky M."/>
            <person name="Tulloss R.E."/>
            <person name="Uehling J."/>
            <person name="Grigoriev I.V."/>
            <person name="Vagvolgyi C."/>
            <person name="Papp T."/>
            <person name="Martin F.M."/>
            <person name="Miettinen O."/>
            <person name="Hibbett D.S."/>
            <person name="Nagy L.G."/>
        </authorList>
    </citation>
    <scope>NUCLEOTIDE SEQUENCE [LARGE SCALE GENOMIC DNA]</scope>
    <source>
        <strain evidence="2 3">HHB13444</strain>
    </source>
</reference>